<keyword evidence="1 12" id="KW-0645">Protease</keyword>
<organism evidence="15 16">
    <name type="scientific">Mugilogobius chulae</name>
    <name type="common">yellowstripe goby</name>
    <dbReference type="NCBI Taxonomy" id="88201"/>
    <lineage>
        <taxon>Eukaryota</taxon>
        <taxon>Metazoa</taxon>
        <taxon>Chordata</taxon>
        <taxon>Craniata</taxon>
        <taxon>Vertebrata</taxon>
        <taxon>Euteleostomi</taxon>
        <taxon>Actinopterygii</taxon>
        <taxon>Neopterygii</taxon>
        <taxon>Teleostei</taxon>
        <taxon>Neoteleostei</taxon>
        <taxon>Acanthomorphata</taxon>
        <taxon>Gobiaria</taxon>
        <taxon>Gobiiformes</taxon>
        <taxon>Gobioidei</taxon>
        <taxon>Gobiidae</taxon>
        <taxon>Gobionellinae</taxon>
        <taxon>Mugilogobius</taxon>
    </lineage>
</organism>
<accession>A0AAW0P6L5</accession>
<feature type="active site" evidence="12">
    <location>
        <position position="164"/>
    </location>
</feature>
<dbReference type="SMART" id="SM00235">
    <property type="entry name" value="ZnMc"/>
    <property type="match status" value="1"/>
</dbReference>
<evidence type="ECO:0000256" key="9">
    <source>
        <dbReference type="ARBA" id="ARBA00023180"/>
    </source>
</evidence>
<feature type="domain" description="Peptidase M12A" evidence="14">
    <location>
        <begin position="65"/>
        <end position="262"/>
    </location>
</feature>
<dbReference type="EMBL" id="JBBPFD010000007">
    <property type="protein sequence ID" value="KAK7918740.1"/>
    <property type="molecule type" value="Genomic_DNA"/>
</dbReference>
<protein>
    <recommendedName>
        <fullName evidence="13">Metalloendopeptidase</fullName>
        <ecNumber evidence="13">3.4.24.-</ecNumber>
    </recommendedName>
</protein>
<evidence type="ECO:0000256" key="7">
    <source>
        <dbReference type="ARBA" id="ARBA00023145"/>
    </source>
</evidence>
<evidence type="ECO:0000256" key="11">
    <source>
        <dbReference type="ARBA" id="ARBA00024324"/>
    </source>
</evidence>
<feature type="binding site" evidence="12">
    <location>
        <position position="173"/>
    </location>
    <ligand>
        <name>Zn(2+)</name>
        <dbReference type="ChEBI" id="CHEBI:29105"/>
        <note>catalytic</note>
    </ligand>
</feature>
<keyword evidence="16" id="KW-1185">Reference proteome</keyword>
<evidence type="ECO:0000259" key="14">
    <source>
        <dbReference type="PROSITE" id="PS51864"/>
    </source>
</evidence>
<comment type="cofactor">
    <cofactor evidence="12 13">
        <name>Zn(2+)</name>
        <dbReference type="ChEBI" id="CHEBI:29105"/>
    </cofactor>
    <text evidence="12 13">Binds 1 zinc ion per subunit.</text>
</comment>
<dbReference type="FunFam" id="3.40.390.10:FF:000040">
    <property type="entry name" value="Metalloendopeptidase"/>
    <property type="match status" value="1"/>
</dbReference>
<keyword evidence="6 12" id="KW-0482">Metalloprotease</keyword>
<evidence type="ECO:0000256" key="13">
    <source>
        <dbReference type="RuleBase" id="RU361183"/>
    </source>
</evidence>
<dbReference type="InterPro" id="IPR024079">
    <property type="entry name" value="MetalloPept_cat_dom_sf"/>
</dbReference>
<keyword evidence="4 12" id="KW-0378">Hydrolase</keyword>
<dbReference type="Proteomes" id="UP001460270">
    <property type="component" value="Unassembled WGS sequence"/>
</dbReference>
<feature type="chain" id="PRO_5043102089" description="Metalloendopeptidase" evidence="13">
    <location>
        <begin position="19"/>
        <end position="262"/>
    </location>
</feature>
<dbReference type="PANTHER" id="PTHR10127:SF839">
    <property type="entry name" value="HATCHING ENZYME 1.2-RELATED"/>
    <property type="match status" value="1"/>
</dbReference>
<evidence type="ECO:0000256" key="2">
    <source>
        <dbReference type="ARBA" id="ARBA00022723"/>
    </source>
</evidence>
<feature type="signal peptide" evidence="13">
    <location>
        <begin position="1"/>
        <end position="18"/>
    </location>
</feature>
<dbReference type="GO" id="GO:0004222">
    <property type="term" value="F:metalloendopeptidase activity"/>
    <property type="evidence" value="ECO:0007669"/>
    <property type="project" value="UniProtKB-UniRule"/>
</dbReference>
<dbReference type="Pfam" id="PF01400">
    <property type="entry name" value="Astacin"/>
    <property type="match status" value="1"/>
</dbReference>
<dbReference type="Gene3D" id="3.40.390.10">
    <property type="entry name" value="Collagenase (Catalytic Domain)"/>
    <property type="match status" value="1"/>
</dbReference>
<feature type="binding site" evidence="12">
    <location>
        <position position="167"/>
    </location>
    <ligand>
        <name>Zn(2+)</name>
        <dbReference type="ChEBI" id="CHEBI:29105"/>
        <note>catalytic</note>
    </ligand>
</feature>
<dbReference type="PROSITE" id="PS51864">
    <property type="entry name" value="ASTACIN"/>
    <property type="match status" value="1"/>
</dbReference>
<keyword evidence="9" id="KW-0325">Glycoprotein</keyword>
<dbReference type="InterPro" id="IPR001506">
    <property type="entry name" value="Peptidase_M12A"/>
</dbReference>
<dbReference type="SUPFAM" id="SSF55486">
    <property type="entry name" value="Metalloproteases ('zincins'), catalytic domain"/>
    <property type="match status" value="1"/>
</dbReference>
<dbReference type="PRINTS" id="PR00480">
    <property type="entry name" value="ASTACIN"/>
</dbReference>
<evidence type="ECO:0000256" key="5">
    <source>
        <dbReference type="ARBA" id="ARBA00022833"/>
    </source>
</evidence>
<evidence type="ECO:0000256" key="12">
    <source>
        <dbReference type="PROSITE-ProRule" id="PRU01211"/>
    </source>
</evidence>
<evidence type="ECO:0000256" key="10">
    <source>
        <dbReference type="ARBA" id="ARBA00023329"/>
    </source>
</evidence>
<evidence type="ECO:0000256" key="8">
    <source>
        <dbReference type="ARBA" id="ARBA00023157"/>
    </source>
</evidence>
<gene>
    <name evidence="15" type="ORF">WMY93_010024</name>
</gene>
<keyword evidence="7" id="KW-0865">Zymogen</keyword>
<evidence type="ECO:0000313" key="15">
    <source>
        <dbReference type="EMBL" id="KAK7918740.1"/>
    </source>
</evidence>
<sequence length="262" mass="29723">MTLYSVSVLLLLLAASQAQPVPGPEENQLPKEDEIVDISEKILASNNNSATFLMEGDLLPPKNRNAIKCAYESCRWPKGSDGQVTIAYTISNDFGYNEVPVITSAMRDIESKTCIRFVPRSYESDYISIENQNGCFSSLGRQGGRQTLSLQRYGCVYKGIAMHELNHALGFQHEQTRSDRDQYVQINWNNIEQSQAHNFYMYDTNNLNTPYDYSSIMHYGKTAFSINGQDTITPLSRTPVQIGQRNDLSSWDVKRINMLYKC</sequence>
<comment type="subcellular location">
    <subcellularLocation>
        <location evidence="11">Zymogen granule</location>
    </subcellularLocation>
</comment>
<dbReference type="EC" id="3.4.24.-" evidence="13"/>
<evidence type="ECO:0000256" key="6">
    <source>
        <dbReference type="ARBA" id="ARBA00023049"/>
    </source>
</evidence>
<evidence type="ECO:0000256" key="3">
    <source>
        <dbReference type="ARBA" id="ARBA00022729"/>
    </source>
</evidence>
<keyword evidence="8" id="KW-1015">Disulfide bond</keyword>
<dbReference type="GO" id="GO:0006508">
    <property type="term" value="P:proteolysis"/>
    <property type="evidence" value="ECO:0007669"/>
    <property type="project" value="UniProtKB-KW"/>
</dbReference>
<keyword evidence="10" id="KW-0968">Cytoplasmic vesicle</keyword>
<proteinExistence type="predicted"/>
<comment type="caution">
    <text evidence="15">The sequence shown here is derived from an EMBL/GenBank/DDBJ whole genome shotgun (WGS) entry which is preliminary data.</text>
</comment>
<evidence type="ECO:0000313" key="16">
    <source>
        <dbReference type="Proteomes" id="UP001460270"/>
    </source>
</evidence>
<dbReference type="InterPro" id="IPR006026">
    <property type="entry name" value="Peptidase_Metallo"/>
</dbReference>
<dbReference type="PANTHER" id="PTHR10127">
    <property type="entry name" value="DISCOIDIN, CUB, EGF, LAMININ , AND ZINC METALLOPROTEASE DOMAIN CONTAINING"/>
    <property type="match status" value="1"/>
</dbReference>
<evidence type="ECO:0000256" key="4">
    <source>
        <dbReference type="ARBA" id="ARBA00022801"/>
    </source>
</evidence>
<dbReference type="GO" id="GO:0042588">
    <property type="term" value="C:zymogen granule"/>
    <property type="evidence" value="ECO:0007669"/>
    <property type="project" value="UniProtKB-SubCell"/>
</dbReference>
<dbReference type="AlphaFoldDB" id="A0AAW0P6L5"/>
<keyword evidence="3 13" id="KW-0732">Signal</keyword>
<reference evidence="16" key="1">
    <citation type="submission" date="2024-04" db="EMBL/GenBank/DDBJ databases">
        <title>Salinicola lusitanus LLJ914,a marine bacterium isolated from the Okinawa Trough.</title>
        <authorList>
            <person name="Li J."/>
        </authorList>
    </citation>
    <scope>NUCLEOTIDE SEQUENCE [LARGE SCALE GENOMIC DNA]</scope>
</reference>
<keyword evidence="2 12" id="KW-0479">Metal-binding</keyword>
<comment type="caution">
    <text evidence="12">Lacks conserved residue(s) required for the propagation of feature annotation.</text>
</comment>
<feature type="binding site" evidence="12">
    <location>
        <position position="163"/>
    </location>
    <ligand>
        <name>Zn(2+)</name>
        <dbReference type="ChEBI" id="CHEBI:29105"/>
        <note>catalytic</note>
    </ligand>
</feature>
<dbReference type="GO" id="GO:0008270">
    <property type="term" value="F:zinc ion binding"/>
    <property type="evidence" value="ECO:0007669"/>
    <property type="project" value="UniProtKB-UniRule"/>
</dbReference>
<evidence type="ECO:0000256" key="1">
    <source>
        <dbReference type="ARBA" id="ARBA00022670"/>
    </source>
</evidence>
<name>A0AAW0P6L5_9GOBI</name>
<keyword evidence="5 12" id="KW-0862">Zinc</keyword>